<evidence type="ECO:0000313" key="6">
    <source>
        <dbReference type="EMBL" id="PRP90969.1"/>
    </source>
</evidence>
<evidence type="ECO:0000256" key="3">
    <source>
        <dbReference type="ARBA" id="ARBA00023125"/>
    </source>
</evidence>
<protein>
    <submittedName>
        <fullName evidence="6">RNA polymerase sigma factor SigV</fullName>
    </submittedName>
</protein>
<dbReference type="EMBL" id="PVNK01000263">
    <property type="protein sequence ID" value="PRP90969.1"/>
    <property type="molecule type" value="Genomic_DNA"/>
</dbReference>
<dbReference type="InterPro" id="IPR013324">
    <property type="entry name" value="RNA_pol_sigma_r3/r4-like"/>
</dbReference>
<dbReference type="AlphaFoldDB" id="A0A2S9XDN0"/>
<keyword evidence="3" id="KW-0238">DNA-binding</keyword>
<dbReference type="Pfam" id="PF08281">
    <property type="entry name" value="Sigma70_r4_2"/>
    <property type="match status" value="1"/>
</dbReference>
<dbReference type="PANTHER" id="PTHR43133:SF8">
    <property type="entry name" value="RNA POLYMERASE SIGMA FACTOR HI_1459-RELATED"/>
    <property type="match status" value="1"/>
</dbReference>
<keyword evidence="1" id="KW-0805">Transcription regulation</keyword>
<dbReference type="SMART" id="SM00421">
    <property type="entry name" value="HTH_LUXR"/>
    <property type="match status" value="1"/>
</dbReference>
<dbReference type="SUPFAM" id="SSF88659">
    <property type="entry name" value="Sigma3 and sigma4 domains of RNA polymerase sigma factors"/>
    <property type="match status" value="1"/>
</dbReference>
<dbReference type="InterPro" id="IPR000792">
    <property type="entry name" value="Tscrpt_reg_LuxR_C"/>
</dbReference>
<dbReference type="Proteomes" id="UP000237968">
    <property type="component" value="Unassembled WGS sequence"/>
</dbReference>
<sequence length="119" mass="13351">MSLRDPAALEGWFFRILARRAANHRRWSAVRTRFARSFVPEPSPAPNPPEPALRARIAAAMDQLSEAQREVFVLVYLEGFTLDQTAEMLGKAPGTVRTHLHRALGTLRSELAEVMAELD</sequence>
<keyword evidence="2" id="KW-0731">Sigma factor</keyword>
<dbReference type="GO" id="GO:0006352">
    <property type="term" value="P:DNA-templated transcription initiation"/>
    <property type="evidence" value="ECO:0007669"/>
    <property type="project" value="InterPro"/>
</dbReference>
<dbReference type="CDD" id="cd06171">
    <property type="entry name" value="Sigma70_r4"/>
    <property type="match status" value="1"/>
</dbReference>
<feature type="domain" description="HTH luxR-type" evidence="5">
    <location>
        <begin position="61"/>
        <end position="115"/>
    </location>
</feature>
<keyword evidence="7" id="KW-1185">Reference proteome</keyword>
<name>A0A2S9XDN0_9BACT</name>
<comment type="caution">
    <text evidence="6">The sequence shown here is derived from an EMBL/GenBank/DDBJ whole genome shotgun (WGS) entry which is preliminary data.</text>
</comment>
<dbReference type="InterPro" id="IPR013249">
    <property type="entry name" value="RNA_pol_sigma70_r4_t2"/>
</dbReference>
<dbReference type="InterPro" id="IPR036388">
    <property type="entry name" value="WH-like_DNA-bd_sf"/>
</dbReference>
<proteinExistence type="predicted"/>
<dbReference type="Gene3D" id="1.10.10.10">
    <property type="entry name" value="Winged helix-like DNA-binding domain superfamily/Winged helix DNA-binding domain"/>
    <property type="match status" value="1"/>
</dbReference>
<evidence type="ECO:0000256" key="1">
    <source>
        <dbReference type="ARBA" id="ARBA00023015"/>
    </source>
</evidence>
<evidence type="ECO:0000256" key="2">
    <source>
        <dbReference type="ARBA" id="ARBA00023082"/>
    </source>
</evidence>
<dbReference type="GO" id="GO:0016987">
    <property type="term" value="F:sigma factor activity"/>
    <property type="evidence" value="ECO:0007669"/>
    <property type="project" value="UniProtKB-KW"/>
</dbReference>
<evidence type="ECO:0000256" key="4">
    <source>
        <dbReference type="ARBA" id="ARBA00023163"/>
    </source>
</evidence>
<evidence type="ECO:0000313" key="7">
    <source>
        <dbReference type="Proteomes" id="UP000237968"/>
    </source>
</evidence>
<organism evidence="6 7">
    <name type="scientific">Enhygromyxa salina</name>
    <dbReference type="NCBI Taxonomy" id="215803"/>
    <lineage>
        <taxon>Bacteria</taxon>
        <taxon>Pseudomonadati</taxon>
        <taxon>Myxococcota</taxon>
        <taxon>Polyangia</taxon>
        <taxon>Nannocystales</taxon>
        <taxon>Nannocystaceae</taxon>
        <taxon>Enhygromyxa</taxon>
    </lineage>
</organism>
<reference evidence="6 7" key="1">
    <citation type="submission" date="2018-03" db="EMBL/GenBank/DDBJ databases">
        <title>Draft Genome Sequences of the Obligatory Marine Myxobacteria Enhygromyxa salina SWB005.</title>
        <authorList>
            <person name="Poehlein A."/>
            <person name="Moghaddam J.A."/>
            <person name="Harms H."/>
            <person name="Alanjari M."/>
            <person name="Koenig G.M."/>
            <person name="Daniel R."/>
            <person name="Schaeberle T.F."/>
        </authorList>
    </citation>
    <scope>NUCLEOTIDE SEQUENCE [LARGE SCALE GENOMIC DNA]</scope>
    <source>
        <strain evidence="6 7">SWB005</strain>
    </source>
</reference>
<keyword evidence="4" id="KW-0804">Transcription</keyword>
<dbReference type="PANTHER" id="PTHR43133">
    <property type="entry name" value="RNA POLYMERASE ECF-TYPE SIGMA FACTO"/>
    <property type="match status" value="1"/>
</dbReference>
<dbReference type="InterPro" id="IPR014284">
    <property type="entry name" value="RNA_pol_sigma-70_dom"/>
</dbReference>
<dbReference type="NCBIfam" id="TIGR02937">
    <property type="entry name" value="sigma70-ECF"/>
    <property type="match status" value="1"/>
</dbReference>
<evidence type="ECO:0000259" key="5">
    <source>
        <dbReference type="SMART" id="SM00421"/>
    </source>
</evidence>
<dbReference type="GO" id="GO:0003677">
    <property type="term" value="F:DNA binding"/>
    <property type="evidence" value="ECO:0007669"/>
    <property type="project" value="UniProtKB-KW"/>
</dbReference>
<dbReference type="InterPro" id="IPR039425">
    <property type="entry name" value="RNA_pol_sigma-70-like"/>
</dbReference>
<accession>A0A2S9XDN0</accession>
<gene>
    <name evidence="6" type="primary">sigV</name>
    <name evidence="6" type="ORF">ENSA5_60440</name>
</gene>